<dbReference type="SMART" id="SM00320">
    <property type="entry name" value="WD40"/>
    <property type="match status" value="4"/>
</dbReference>
<evidence type="ECO:0000313" key="5">
    <source>
        <dbReference type="Proteomes" id="UP001491310"/>
    </source>
</evidence>
<proteinExistence type="predicted"/>
<name>A0ABR2Z0H1_9CHLO</name>
<organism evidence="4 5">
    <name type="scientific">Coccomyxa subellipsoidea</name>
    <dbReference type="NCBI Taxonomy" id="248742"/>
    <lineage>
        <taxon>Eukaryota</taxon>
        <taxon>Viridiplantae</taxon>
        <taxon>Chlorophyta</taxon>
        <taxon>core chlorophytes</taxon>
        <taxon>Trebouxiophyceae</taxon>
        <taxon>Trebouxiophyceae incertae sedis</taxon>
        <taxon>Coccomyxaceae</taxon>
        <taxon>Coccomyxa</taxon>
    </lineage>
</organism>
<keyword evidence="1 3" id="KW-0853">WD repeat</keyword>
<dbReference type="InterPro" id="IPR036322">
    <property type="entry name" value="WD40_repeat_dom_sf"/>
</dbReference>
<keyword evidence="5" id="KW-1185">Reference proteome</keyword>
<dbReference type="Proteomes" id="UP001491310">
    <property type="component" value="Unassembled WGS sequence"/>
</dbReference>
<dbReference type="EMBL" id="JALJOT010000002">
    <property type="protein sequence ID" value="KAK9917427.1"/>
    <property type="molecule type" value="Genomic_DNA"/>
</dbReference>
<sequence>MVNKRDKPQILQHVQKSLNYTIYDARWAPSSARLVSLGSCPRGTGRIQVYELKGPDLRLAKEVERLSSFRCAAFGASSLTDRHLATGNFQGGVELWDLERLQEPVYSAHANSEMINTVDACGGQVSGHGPPELVTGGSDGAVRVWDVRQPGAPVAAFPAETAGPDKALECWSVAFGNAFSDDERCVLAGYANGDVRLFDLRTGTEQWKETAQKGVCSVCFDRQDIRMNKLLAGGLDGRFRGFAGVSGQLARGSTLWAIAPLPQNRDIWATATGDGSMHLHMYHYPDQRKVKDGQGREVGVAGTVEELAQASLSSQPLSCFDWCADRAGLFCCGALDQCLRVGIVTGLPA</sequence>
<dbReference type="PROSITE" id="PS50082">
    <property type="entry name" value="WD_REPEATS_2"/>
    <property type="match status" value="1"/>
</dbReference>
<gene>
    <name evidence="4" type="ORF">WJX75_004276</name>
</gene>
<dbReference type="InterPro" id="IPR019775">
    <property type="entry name" value="WD40_repeat_CS"/>
</dbReference>
<evidence type="ECO:0000256" key="1">
    <source>
        <dbReference type="ARBA" id="ARBA00022574"/>
    </source>
</evidence>
<reference evidence="4 5" key="1">
    <citation type="journal article" date="2024" name="Nat. Commun.">
        <title>Phylogenomics reveals the evolutionary origins of lichenization in chlorophyte algae.</title>
        <authorList>
            <person name="Puginier C."/>
            <person name="Libourel C."/>
            <person name="Otte J."/>
            <person name="Skaloud P."/>
            <person name="Haon M."/>
            <person name="Grisel S."/>
            <person name="Petersen M."/>
            <person name="Berrin J.G."/>
            <person name="Delaux P.M."/>
            <person name="Dal Grande F."/>
            <person name="Keller J."/>
        </authorList>
    </citation>
    <scope>NUCLEOTIDE SEQUENCE [LARGE SCALE GENOMIC DNA]</scope>
    <source>
        <strain evidence="4 5">SAG 216-7</strain>
    </source>
</reference>
<evidence type="ECO:0000256" key="2">
    <source>
        <dbReference type="ARBA" id="ARBA00022737"/>
    </source>
</evidence>
<dbReference type="SUPFAM" id="SSF50978">
    <property type="entry name" value="WD40 repeat-like"/>
    <property type="match status" value="1"/>
</dbReference>
<accession>A0ABR2Z0H1</accession>
<comment type="caution">
    <text evidence="4">The sequence shown here is derived from an EMBL/GenBank/DDBJ whole genome shotgun (WGS) entry which is preliminary data.</text>
</comment>
<evidence type="ECO:0000256" key="3">
    <source>
        <dbReference type="PROSITE-ProRule" id="PRU00221"/>
    </source>
</evidence>
<evidence type="ECO:0000313" key="4">
    <source>
        <dbReference type="EMBL" id="KAK9917427.1"/>
    </source>
</evidence>
<dbReference type="InterPro" id="IPR001680">
    <property type="entry name" value="WD40_rpt"/>
</dbReference>
<dbReference type="InterPro" id="IPR015943">
    <property type="entry name" value="WD40/YVTN_repeat-like_dom_sf"/>
</dbReference>
<dbReference type="Gene3D" id="2.130.10.10">
    <property type="entry name" value="YVTN repeat-like/Quinoprotein amine dehydrogenase"/>
    <property type="match status" value="1"/>
</dbReference>
<keyword evidence="2" id="KW-0677">Repeat</keyword>
<dbReference type="PROSITE" id="PS00678">
    <property type="entry name" value="WD_REPEATS_1"/>
    <property type="match status" value="1"/>
</dbReference>
<dbReference type="Pfam" id="PF00400">
    <property type="entry name" value="WD40"/>
    <property type="match status" value="1"/>
</dbReference>
<feature type="repeat" description="WD" evidence="3">
    <location>
        <begin position="133"/>
        <end position="148"/>
    </location>
</feature>
<protein>
    <recommendedName>
        <fullName evidence="6">WD40 repeat-like protein</fullName>
    </recommendedName>
</protein>
<evidence type="ECO:0008006" key="6">
    <source>
        <dbReference type="Google" id="ProtNLM"/>
    </source>
</evidence>
<dbReference type="PANTHER" id="PTHR10971">
    <property type="entry name" value="MRNA EXPORT FACTOR AND BUB3"/>
    <property type="match status" value="1"/>
</dbReference>